<dbReference type="OrthoDB" id="9770107at2"/>
<dbReference type="GO" id="GO:0006508">
    <property type="term" value="P:proteolysis"/>
    <property type="evidence" value="ECO:0007669"/>
    <property type="project" value="UniProtKB-KW"/>
</dbReference>
<feature type="compositionally biased region" description="Basic and acidic residues" evidence="6">
    <location>
        <begin position="134"/>
        <end position="148"/>
    </location>
</feature>
<keyword evidence="1" id="KW-0121">Carboxypeptidase</keyword>
<dbReference type="InterPro" id="IPR018202">
    <property type="entry name" value="Ser_caboxypep_ser_AS"/>
</dbReference>
<organism evidence="7 8">
    <name type="scientific">Euhalothece natronophila Z-M001</name>
    <dbReference type="NCBI Taxonomy" id="522448"/>
    <lineage>
        <taxon>Bacteria</taxon>
        <taxon>Bacillati</taxon>
        <taxon>Cyanobacteriota</taxon>
        <taxon>Cyanophyceae</taxon>
        <taxon>Oscillatoriophycideae</taxon>
        <taxon>Chroococcales</taxon>
        <taxon>Halothecacae</taxon>
        <taxon>Halothece cluster</taxon>
        <taxon>Euhalothece</taxon>
    </lineage>
</organism>
<name>A0A5B8NKT3_9CHRO</name>
<dbReference type="InterPro" id="IPR001563">
    <property type="entry name" value="Peptidase_S10"/>
</dbReference>
<dbReference type="SUPFAM" id="SSF53474">
    <property type="entry name" value="alpha/beta-Hydrolases"/>
    <property type="match status" value="1"/>
</dbReference>
<dbReference type="EMBL" id="CP042326">
    <property type="protein sequence ID" value="QDZ39684.1"/>
    <property type="molecule type" value="Genomic_DNA"/>
</dbReference>
<keyword evidence="3" id="KW-0732">Signal</keyword>
<evidence type="ECO:0000256" key="5">
    <source>
        <dbReference type="ARBA" id="ARBA00023180"/>
    </source>
</evidence>
<proteinExistence type="predicted"/>
<keyword evidence="4" id="KW-0378">Hydrolase</keyword>
<dbReference type="PROSITE" id="PS00131">
    <property type="entry name" value="CARBOXYPEPT_SER_SER"/>
    <property type="match status" value="1"/>
</dbReference>
<dbReference type="PANTHER" id="PTHR11802:SF3">
    <property type="entry name" value="RETINOID-INDUCIBLE SERINE CARBOXYPEPTIDASE"/>
    <property type="match status" value="1"/>
</dbReference>
<keyword evidence="8" id="KW-1185">Reference proteome</keyword>
<sequence length="511" mass="57242">MTNSEQSQADNQNYQPPEGAVTEGVFGNDLPYETRAQWTVLRKKEKPVAEIFHVAYLARNQSPQKRPITFAFNGGPGAAAAFLHLGAMGPHLAKFNEDGSAPPPPAELLENPYSWLPFTDLVFVDPVGTGFSRTIDHPKKSGSSEKASESSAVSNSKSSEDEGENREFYALKRDLDSLAEMMQRFLSENDRWRSPIFIAGESYGGFRVAKLAKLLQESYGIGLNGAILVSPALEFQSLDPSDYDILSWIDTFPSMAATAAFHGKSQTYTADLPRETVVTEAIKFANNDLVRLLIQGEGMPASERESILQSMANQLGLPLDLVTKAHGRITQPVFVRNLLRDQRQVCGLYDATIKATDPFPDREQFEGPDPTLFGIDRVFSRAVNVLLREVIGVKTDRTYHLLSLDINRSWQLDYDRHVLQSQIGATDDLRYGMALNPHMKVYISHGYYDLVTPFQASNRIVQQMKLDKTMAENLQVRQFGGGHMFYIWSESRSAFWQEMKDFYSRIGALSN</sequence>
<dbReference type="GO" id="GO:0004185">
    <property type="term" value="F:serine-type carboxypeptidase activity"/>
    <property type="evidence" value="ECO:0007669"/>
    <property type="project" value="InterPro"/>
</dbReference>
<evidence type="ECO:0000256" key="2">
    <source>
        <dbReference type="ARBA" id="ARBA00022670"/>
    </source>
</evidence>
<accession>A0A5B8NKT3</accession>
<feature type="region of interest" description="Disordered" evidence="6">
    <location>
        <begin position="134"/>
        <end position="165"/>
    </location>
</feature>
<evidence type="ECO:0000313" key="7">
    <source>
        <dbReference type="EMBL" id="QDZ39684.1"/>
    </source>
</evidence>
<dbReference type="RefSeq" id="WP_146295282.1">
    <property type="nucleotide sequence ID" value="NZ_CP042326.1"/>
</dbReference>
<protein>
    <submittedName>
        <fullName evidence="7">Peptidase S10</fullName>
    </submittedName>
</protein>
<keyword evidence="5" id="KW-0325">Glycoprotein</keyword>
<dbReference type="KEGG" id="enn:FRE64_06900"/>
<evidence type="ECO:0000256" key="1">
    <source>
        <dbReference type="ARBA" id="ARBA00022645"/>
    </source>
</evidence>
<feature type="compositionally biased region" description="Polar residues" evidence="6">
    <location>
        <begin position="1"/>
        <end position="15"/>
    </location>
</feature>
<evidence type="ECO:0000256" key="3">
    <source>
        <dbReference type="ARBA" id="ARBA00022729"/>
    </source>
</evidence>
<dbReference type="Gene3D" id="3.40.50.1820">
    <property type="entry name" value="alpha/beta hydrolase"/>
    <property type="match status" value="1"/>
</dbReference>
<gene>
    <name evidence="7" type="ORF">FRE64_06900</name>
</gene>
<keyword evidence="2" id="KW-0645">Protease</keyword>
<feature type="region of interest" description="Disordered" evidence="6">
    <location>
        <begin position="1"/>
        <end position="26"/>
    </location>
</feature>
<evidence type="ECO:0000256" key="6">
    <source>
        <dbReference type="SAM" id="MobiDB-lite"/>
    </source>
</evidence>
<evidence type="ECO:0000313" key="8">
    <source>
        <dbReference type="Proteomes" id="UP000318453"/>
    </source>
</evidence>
<dbReference type="InterPro" id="IPR029058">
    <property type="entry name" value="AB_hydrolase_fold"/>
</dbReference>
<reference evidence="7" key="1">
    <citation type="submission" date="2019-08" db="EMBL/GenBank/DDBJ databases">
        <title>Carotenoids and Carotenoid Binding Proteins in the Halophilic Cyanobacterium Euhalothece sp. ZM00.</title>
        <authorList>
            <person name="Cho S.M."/>
            <person name="Song J.Y."/>
            <person name="Park Y.-I."/>
        </authorList>
    </citation>
    <scope>NUCLEOTIDE SEQUENCE [LARGE SCALE GENOMIC DNA]</scope>
    <source>
        <strain evidence="7">Z-M001</strain>
    </source>
</reference>
<dbReference type="Pfam" id="PF00450">
    <property type="entry name" value="Peptidase_S10"/>
    <property type="match status" value="1"/>
</dbReference>
<dbReference type="PANTHER" id="PTHR11802">
    <property type="entry name" value="SERINE PROTEASE FAMILY S10 SERINE CARBOXYPEPTIDASE"/>
    <property type="match status" value="1"/>
</dbReference>
<dbReference type="Proteomes" id="UP000318453">
    <property type="component" value="Chromosome"/>
</dbReference>
<evidence type="ECO:0000256" key="4">
    <source>
        <dbReference type="ARBA" id="ARBA00022801"/>
    </source>
</evidence>
<dbReference type="AlphaFoldDB" id="A0A5B8NKT3"/>